<sequence>MAPRLCSSTEGYRGADTALEALIPPSSTTPPVTGMSFCGAAHGSTLQLEIPPTSSSPLLQPWPSMPVPSGEDRIMESSAGTTSSLDLRFFSADSDCS</sequence>
<feature type="region of interest" description="Disordered" evidence="1">
    <location>
        <begin position="51"/>
        <end position="80"/>
    </location>
</feature>
<gene>
    <name evidence="2" type="ORF">ZIOFF_021239</name>
</gene>
<comment type="caution">
    <text evidence="2">The sequence shown here is derived from an EMBL/GenBank/DDBJ whole genome shotgun (WGS) entry which is preliminary data.</text>
</comment>
<name>A0A8J5HIL3_ZINOF</name>
<proteinExistence type="predicted"/>
<keyword evidence="3" id="KW-1185">Reference proteome</keyword>
<accession>A0A8J5HIL3</accession>
<dbReference type="AlphaFoldDB" id="A0A8J5HIL3"/>
<evidence type="ECO:0000313" key="2">
    <source>
        <dbReference type="EMBL" id="KAG6517840.1"/>
    </source>
</evidence>
<organism evidence="2 3">
    <name type="scientific">Zingiber officinale</name>
    <name type="common">Ginger</name>
    <name type="synonym">Amomum zingiber</name>
    <dbReference type="NCBI Taxonomy" id="94328"/>
    <lineage>
        <taxon>Eukaryota</taxon>
        <taxon>Viridiplantae</taxon>
        <taxon>Streptophyta</taxon>
        <taxon>Embryophyta</taxon>
        <taxon>Tracheophyta</taxon>
        <taxon>Spermatophyta</taxon>
        <taxon>Magnoliopsida</taxon>
        <taxon>Liliopsida</taxon>
        <taxon>Zingiberales</taxon>
        <taxon>Zingiberaceae</taxon>
        <taxon>Zingiber</taxon>
    </lineage>
</organism>
<dbReference type="Proteomes" id="UP000734854">
    <property type="component" value="Unassembled WGS sequence"/>
</dbReference>
<evidence type="ECO:0000256" key="1">
    <source>
        <dbReference type="SAM" id="MobiDB-lite"/>
    </source>
</evidence>
<dbReference type="EMBL" id="JACMSC010000006">
    <property type="protein sequence ID" value="KAG6517840.1"/>
    <property type="molecule type" value="Genomic_DNA"/>
</dbReference>
<evidence type="ECO:0000313" key="3">
    <source>
        <dbReference type="Proteomes" id="UP000734854"/>
    </source>
</evidence>
<protein>
    <submittedName>
        <fullName evidence="2">Uncharacterized protein</fullName>
    </submittedName>
</protein>
<reference evidence="2 3" key="1">
    <citation type="submission" date="2020-08" db="EMBL/GenBank/DDBJ databases">
        <title>Plant Genome Project.</title>
        <authorList>
            <person name="Zhang R.-G."/>
        </authorList>
    </citation>
    <scope>NUCLEOTIDE SEQUENCE [LARGE SCALE GENOMIC DNA]</scope>
    <source>
        <tissue evidence="2">Rhizome</tissue>
    </source>
</reference>